<dbReference type="PANTHER" id="PTHR21294:SF20">
    <property type="entry name" value="ELECTRON TRANSFER FLAVOPROTEIN, SUBUNIT BETA (ETFB)"/>
    <property type="match status" value="1"/>
</dbReference>
<evidence type="ECO:0000256" key="1">
    <source>
        <dbReference type="ARBA" id="ARBA00022982"/>
    </source>
</evidence>
<protein>
    <submittedName>
        <fullName evidence="3">Electron transfer flavoprotein, beta subunit</fullName>
    </submittedName>
</protein>
<dbReference type="Pfam" id="PF01012">
    <property type="entry name" value="ETF"/>
    <property type="match status" value="1"/>
</dbReference>
<proteinExistence type="predicted"/>
<dbReference type="InterPro" id="IPR012255">
    <property type="entry name" value="ETF_b"/>
</dbReference>
<evidence type="ECO:0000259" key="2">
    <source>
        <dbReference type="Pfam" id="PF01012"/>
    </source>
</evidence>
<dbReference type="GO" id="GO:0009055">
    <property type="term" value="F:electron transfer activity"/>
    <property type="evidence" value="ECO:0007669"/>
    <property type="project" value="InterPro"/>
</dbReference>
<dbReference type="AlphaFoldDB" id="A0AA86E0Q4"/>
<dbReference type="EMBL" id="CP007201">
    <property type="protein sequence ID" value="AHJ14245.1"/>
    <property type="molecule type" value="Genomic_DNA"/>
</dbReference>
<dbReference type="Gene3D" id="3.40.50.620">
    <property type="entry name" value="HUPs"/>
    <property type="match status" value="1"/>
</dbReference>
<dbReference type="PANTHER" id="PTHR21294">
    <property type="entry name" value="ELECTRON TRANSFER FLAVOPROTEIN BETA-SUBUNIT"/>
    <property type="match status" value="1"/>
</dbReference>
<accession>A0AA86E0Q4</accession>
<sequence length="214" mass="22782">MVAGEDDPAALDAAKTMAEGSETEIVGITIGDGDASWILARGVQETFSVADVPNLTDQATIGKILASVVKRTKDIDVIVIGDPKSYSGVPVSLAGSLGWPSIMELTSAKIEGDKIIATRHVGSEEQTITISTPVVLGFVAKSEEKRTPGMKEMLMARKRPINKILLSDLNIIVDDRIDSRGSRAPEVKYAHLFEGNPSDSAAQLIDALRKEGVL</sequence>
<name>A0AA86E0Q4_SULMK</name>
<dbReference type="InterPro" id="IPR014729">
    <property type="entry name" value="Rossmann-like_a/b/a_fold"/>
</dbReference>
<dbReference type="RefSeq" id="WP_025346073.1">
    <property type="nucleotide sequence ID" value="NZ_CP007201.1"/>
</dbReference>
<evidence type="ECO:0000313" key="3">
    <source>
        <dbReference type="EMBL" id="AHJ14245.1"/>
    </source>
</evidence>
<dbReference type="InterPro" id="IPR014730">
    <property type="entry name" value="ETF_a/b_N"/>
</dbReference>
<organism evidence="3 4">
    <name type="scientific">Sulfurospirillum multivorans (strain DM 12446 / JCM 15788 / NBRC 109480)</name>
    <dbReference type="NCBI Taxonomy" id="1150621"/>
    <lineage>
        <taxon>Bacteria</taxon>
        <taxon>Pseudomonadati</taxon>
        <taxon>Campylobacterota</taxon>
        <taxon>Epsilonproteobacteria</taxon>
        <taxon>Campylobacterales</taxon>
        <taxon>Sulfurospirillaceae</taxon>
        <taxon>Sulfurospirillum</taxon>
    </lineage>
</organism>
<gene>
    <name evidence="3" type="ORF">SMUL_3016</name>
</gene>
<dbReference type="Proteomes" id="UP000019322">
    <property type="component" value="Chromosome"/>
</dbReference>
<feature type="domain" description="Electron transfer flavoprotein alpha/beta-subunit N-terminal" evidence="2">
    <location>
        <begin position="9"/>
        <end position="164"/>
    </location>
</feature>
<keyword evidence="1" id="KW-0813">Transport</keyword>
<reference evidence="3 4" key="1">
    <citation type="journal article" date="2014" name="Environ. Microbiol.">
        <title>Insights into organohalide respiration and the versatile catabolism of Sulfurospirillum multivorans gained from comparative genomics and physiological studies.</title>
        <authorList>
            <person name="Goris T."/>
            <person name="Schubert T."/>
            <person name="Gadkari J."/>
            <person name="Wubet T."/>
            <person name="Tarkka M."/>
            <person name="Buscot F."/>
            <person name="Adrian L."/>
            <person name="Diekert G."/>
        </authorList>
    </citation>
    <scope>NUCLEOTIDE SEQUENCE [LARGE SCALE GENOMIC DNA]</scope>
    <source>
        <strain evidence="4">DM 12446 / JCM 15788 / NBRC 109480</strain>
    </source>
</reference>
<dbReference type="SUPFAM" id="SSF52402">
    <property type="entry name" value="Adenine nucleotide alpha hydrolases-like"/>
    <property type="match status" value="1"/>
</dbReference>
<dbReference type="KEGG" id="smul:SMUL_3016"/>
<keyword evidence="1" id="KW-0249">Electron transport</keyword>
<evidence type="ECO:0000313" key="4">
    <source>
        <dbReference type="Proteomes" id="UP000019322"/>
    </source>
</evidence>